<dbReference type="SUPFAM" id="SSF143880">
    <property type="entry name" value="NE0471 N-terminal domain-like"/>
    <property type="match status" value="1"/>
</dbReference>
<evidence type="ECO:0000259" key="2">
    <source>
        <dbReference type="PROSITE" id="PS50943"/>
    </source>
</evidence>
<dbReference type="Gene3D" id="1.10.260.40">
    <property type="entry name" value="lambda repressor-like DNA-binding domains"/>
    <property type="match status" value="1"/>
</dbReference>
<evidence type="ECO:0000313" key="4">
    <source>
        <dbReference type="Proteomes" id="UP000576209"/>
    </source>
</evidence>
<dbReference type="RefSeq" id="WP_221233778.1">
    <property type="nucleotide sequence ID" value="NZ_JACIFF010000001.1"/>
</dbReference>
<dbReference type="InterPro" id="IPR001387">
    <property type="entry name" value="Cro/C1-type_HTH"/>
</dbReference>
<dbReference type="SMART" id="SM00530">
    <property type="entry name" value="HTH_XRE"/>
    <property type="match status" value="1"/>
</dbReference>
<dbReference type="EMBL" id="JACIFF010000001">
    <property type="protein sequence ID" value="MBB4077996.1"/>
    <property type="molecule type" value="Genomic_DNA"/>
</dbReference>
<evidence type="ECO:0000256" key="1">
    <source>
        <dbReference type="ARBA" id="ARBA00023125"/>
    </source>
</evidence>
<evidence type="ECO:0000313" key="3">
    <source>
        <dbReference type="EMBL" id="MBB4077996.1"/>
    </source>
</evidence>
<reference evidence="3 4" key="1">
    <citation type="submission" date="2020-08" db="EMBL/GenBank/DDBJ databases">
        <title>Genomic Encyclopedia of Type Strains, Phase IV (KMG-IV): sequencing the most valuable type-strain genomes for metagenomic binning, comparative biology and taxonomic classification.</title>
        <authorList>
            <person name="Goeker M."/>
        </authorList>
    </citation>
    <scope>NUCLEOTIDE SEQUENCE [LARGE SCALE GENOMIC DNA]</scope>
    <source>
        <strain evidence="3 4">DSM 105137</strain>
    </source>
</reference>
<dbReference type="PANTHER" id="PTHR46797">
    <property type="entry name" value="HTH-TYPE TRANSCRIPTIONAL REGULATOR"/>
    <property type="match status" value="1"/>
</dbReference>
<dbReference type="Proteomes" id="UP000576209">
    <property type="component" value="Unassembled WGS sequence"/>
</dbReference>
<dbReference type="PROSITE" id="PS50943">
    <property type="entry name" value="HTH_CROC1"/>
    <property type="match status" value="1"/>
</dbReference>
<feature type="domain" description="HTH cro/C1-type" evidence="2">
    <location>
        <begin position="116"/>
        <end position="162"/>
    </location>
</feature>
<keyword evidence="4" id="KW-1185">Reference proteome</keyword>
<dbReference type="GO" id="GO:0003677">
    <property type="term" value="F:DNA binding"/>
    <property type="evidence" value="ECO:0007669"/>
    <property type="project" value="UniProtKB-KW"/>
</dbReference>
<organism evidence="3 4">
    <name type="scientific">Neolewinella aquimaris</name>
    <dbReference type="NCBI Taxonomy" id="1835722"/>
    <lineage>
        <taxon>Bacteria</taxon>
        <taxon>Pseudomonadati</taxon>
        <taxon>Bacteroidota</taxon>
        <taxon>Saprospiria</taxon>
        <taxon>Saprospirales</taxon>
        <taxon>Lewinellaceae</taxon>
        <taxon>Neolewinella</taxon>
    </lineage>
</organism>
<dbReference type="GO" id="GO:0005829">
    <property type="term" value="C:cytosol"/>
    <property type="evidence" value="ECO:0007669"/>
    <property type="project" value="TreeGrafter"/>
</dbReference>
<keyword evidence="1 3" id="KW-0238">DNA-binding</keyword>
<accession>A0A840EAH5</accession>
<dbReference type="InterPro" id="IPR010982">
    <property type="entry name" value="Lambda_DNA-bd_dom_sf"/>
</dbReference>
<dbReference type="InterPro" id="IPR036782">
    <property type="entry name" value="NE0471-like_N"/>
</dbReference>
<dbReference type="Pfam" id="PF01381">
    <property type="entry name" value="HTH_3"/>
    <property type="match status" value="1"/>
</dbReference>
<proteinExistence type="predicted"/>
<gene>
    <name evidence="3" type="ORF">GGR28_000597</name>
</gene>
<dbReference type="GO" id="GO:0003700">
    <property type="term" value="F:DNA-binding transcription factor activity"/>
    <property type="evidence" value="ECO:0007669"/>
    <property type="project" value="TreeGrafter"/>
</dbReference>
<dbReference type="CDD" id="cd00093">
    <property type="entry name" value="HTH_XRE"/>
    <property type="match status" value="1"/>
</dbReference>
<dbReference type="Gene3D" id="3.30.2020.10">
    <property type="entry name" value="NE0471-like N-terminal domain"/>
    <property type="match status" value="1"/>
</dbReference>
<name>A0A840EAH5_9BACT</name>
<protein>
    <submittedName>
        <fullName evidence="3">DNA-binding XRE family transcriptional regulator</fullName>
    </submittedName>
</protein>
<dbReference type="InterPro" id="IPR050807">
    <property type="entry name" value="TransReg_Diox_bact_type"/>
</dbReference>
<dbReference type="SUPFAM" id="SSF47413">
    <property type="entry name" value="lambda repressor-like DNA-binding domains"/>
    <property type="match status" value="1"/>
</dbReference>
<dbReference type="PANTHER" id="PTHR46797:SF2">
    <property type="entry name" value="TRANSCRIPTIONAL REGULATOR"/>
    <property type="match status" value="1"/>
</dbReference>
<comment type="caution">
    <text evidence="3">The sequence shown here is derived from an EMBL/GenBank/DDBJ whole genome shotgun (WGS) entry which is preliminary data.</text>
</comment>
<sequence>MKGLRSIPRVLKINKIDGFKLSLLFNNGQSRIIDIEQFFRDSPSGRKELREQILSNQEIFDSVEVMDTTIGWPGIGIYSKDQNGESVFYSYDIDPILLFKAGTVDEDRKIDIGEKIKSLRLQLGLTQEELAKKSGTSKHYISRLENNKSDIEVMTLKKIIEAGFNKKLSLEIK</sequence>
<dbReference type="AlphaFoldDB" id="A0A840EAH5"/>